<name>A0A0A9DY27_ARUDO</name>
<organism evidence="1">
    <name type="scientific">Arundo donax</name>
    <name type="common">Giant reed</name>
    <name type="synonym">Donax arundinaceus</name>
    <dbReference type="NCBI Taxonomy" id="35708"/>
    <lineage>
        <taxon>Eukaryota</taxon>
        <taxon>Viridiplantae</taxon>
        <taxon>Streptophyta</taxon>
        <taxon>Embryophyta</taxon>
        <taxon>Tracheophyta</taxon>
        <taxon>Spermatophyta</taxon>
        <taxon>Magnoliopsida</taxon>
        <taxon>Liliopsida</taxon>
        <taxon>Poales</taxon>
        <taxon>Poaceae</taxon>
        <taxon>PACMAD clade</taxon>
        <taxon>Arundinoideae</taxon>
        <taxon>Arundineae</taxon>
        <taxon>Arundo</taxon>
    </lineage>
</organism>
<proteinExistence type="predicted"/>
<evidence type="ECO:0000313" key="1">
    <source>
        <dbReference type="EMBL" id="JAD93489.1"/>
    </source>
</evidence>
<dbReference type="AlphaFoldDB" id="A0A0A9DY27"/>
<reference evidence="1" key="1">
    <citation type="submission" date="2014-09" db="EMBL/GenBank/DDBJ databases">
        <authorList>
            <person name="Magalhaes I.L.F."/>
            <person name="Oliveira U."/>
            <person name="Santos F.R."/>
            <person name="Vidigal T.H.D.A."/>
            <person name="Brescovit A.D."/>
            <person name="Santos A.J."/>
        </authorList>
    </citation>
    <scope>NUCLEOTIDE SEQUENCE</scope>
    <source>
        <tissue evidence="1">Shoot tissue taken approximately 20 cm above the soil surface</tissue>
    </source>
</reference>
<reference evidence="1" key="2">
    <citation type="journal article" date="2015" name="Data Brief">
        <title>Shoot transcriptome of the giant reed, Arundo donax.</title>
        <authorList>
            <person name="Barrero R.A."/>
            <person name="Guerrero F.D."/>
            <person name="Moolhuijzen P."/>
            <person name="Goolsby J.A."/>
            <person name="Tidwell J."/>
            <person name="Bellgard S.E."/>
            <person name="Bellgard M.I."/>
        </authorList>
    </citation>
    <scope>NUCLEOTIDE SEQUENCE</scope>
    <source>
        <tissue evidence="1">Shoot tissue taken approximately 20 cm above the soil surface</tissue>
    </source>
</reference>
<dbReference type="EMBL" id="GBRH01204406">
    <property type="protein sequence ID" value="JAD93489.1"/>
    <property type="molecule type" value="Transcribed_RNA"/>
</dbReference>
<sequence length="81" mass="9226">MDCFVASLKMDLKYLGQMHPLEMDSVVQMESQVPLLEFQKGLVHLYLHAGNLPTSILHDSSLCIQASLIWNQVLQQADYHL</sequence>
<accession>A0A0A9DY27</accession>
<protein>
    <submittedName>
        <fullName evidence="1">Uncharacterized protein</fullName>
    </submittedName>
</protein>